<feature type="compositionally biased region" description="Polar residues" evidence="1">
    <location>
        <begin position="1"/>
        <end position="16"/>
    </location>
</feature>
<accession>A0A2B7XIP9</accession>
<dbReference type="EMBL" id="PDNB01000098">
    <property type="protein sequence ID" value="PGH08789.1"/>
    <property type="molecule type" value="Genomic_DNA"/>
</dbReference>
<sequence length="79" mass="9078">MAPANTNSHAAIQQRVQRVKEQVDEMAAKQEERMKRFHFKPKPQNTESKQSNSTEQTAKQKQTTDETKHGAETDPRART</sequence>
<evidence type="ECO:0000256" key="1">
    <source>
        <dbReference type="SAM" id="MobiDB-lite"/>
    </source>
</evidence>
<feature type="region of interest" description="Disordered" evidence="1">
    <location>
        <begin position="1"/>
        <end position="79"/>
    </location>
</feature>
<evidence type="ECO:0000313" key="2">
    <source>
        <dbReference type="EMBL" id="PGH08789.1"/>
    </source>
</evidence>
<feature type="compositionally biased region" description="Polar residues" evidence="1">
    <location>
        <begin position="43"/>
        <end position="61"/>
    </location>
</feature>
<evidence type="ECO:0000313" key="3">
    <source>
        <dbReference type="Proteomes" id="UP000223968"/>
    </source>
</evidence>
<feature type="compositionally biased region" description="Basic and acidic residues" evidence="1">
    <location>
        <begin position="18"/>
        <end position="34"/>
    </location>
</feature>
<comment type="caution">
    <text evidence="2">The sequence shown here is derived from an EMBL/GenBank/DDBJ whole genome shotgun (WGS) entry which is preliminary data.</text>
</comment>
<protein>
    <submittedName>
        <fullName evidence="2">Uncharacterized protein</fullName>
    </submittedName>
</protein>
<keyword evidence="3" id="KW-1185">Reference proteome</keyword>
<reference evidence="2 3" key="1">
    <citation type="submission" date="2017-10" db="EMBL/GenBank/DDBJ databases">
        <title>Comparative genomics in systemic dimorphic fungi from Ajellomycetaceae.</title>
        <authorList>
            <person name="Munoz J.F."/>
            <person name="Mcewen J.G."/>
            <person name="Clay O.K."/>
            <person name="Cuomo C.A."/>
        </authorList>
    </citation>
    <scope>NUCLEOTIDE SEQUENCE [LARGE SCALE GENOMIC DNA]</scope>
    <source>
        <strain evidence="2 3">UAMH5409</strain>
    </source>
</reference>
<gene>
    <name evidence="2" type="ORF">AJ79_05888</name>
</gene>
<dbReference type="Proteomes" id="UP000223968">
    <property type="component" value="Unassembled WGS sequence"/>
</dbReference>
<organism evidence="2 3">
    <name type="scientific">Helicocarpus griseus UAMH5409</name>
    <dbReference type="NCBI Taxonomy" id="1447875"/>
    <lineage>
        <taxon>Eukaryota</taxon>
        <taxon>Fungi</taxon>
        <taxon>Dikarya</taxon>
        <taxon>Ascomycota</taxon>
        <taxon>Pezizomycotina</taxon>
        <taxon>Eurotiomycetes</taxon>
        <taxon>Eurotiomycetidae</taxon>
        <taxon>Onygenales</taxon>
        <taxon>Ajellomycetaceae</taxon>
        <taxon>Helicocarpus</taxon>
    </lineage>
</organism>
<feature type="compositionally biased region" description="Basic and acidic residues" evidence="1">
    <location>
        <begin position="62"/>
        <end position="79"/>
    </location>
</feature>
<dbReference type="AlphaFoldDB" id="A0A2B7XIP9"/>
<proteinExistence type="predicted"/>
<name>A0A2B7XIP9_9EURO</name>